<evidence type="ECO:0008006" key="3">
    <source>
        <dbReference type="Google" id="ProtNLM"/>
    </source>
</evidence>
<evidence type="ECO:0000256" key="1">
    <source>
        <dbReference type="SAM" id="MobiDB-lite"/>
    </source>
</evidence>
<reference evidence="2" key="1">
    <citation type="submission" date="2018-11" db="EMBL/GenBank/DDBJ databases">
        <authorList>
            <consortium name="Genoscope - CEA"/>
            <person name="William W."/>
        </authorList>
    </citation>
    <scope>NUCLEOTIDE SEQUENCE</scope>
</reference>
<proteinExistence type="predicted"/>
<dbReference type="EMBL" id="LR031875">
    <property type="protein sequence ID" value="VDD31409.1"/>
    <property type="molecule type" value="Genomic_DNA"/>
</dbReference>
<dbReference type="AlphaFoldDB" id="A0A3P6EJG4"/>
<protein>
    <recommendedName>
        <fullName evidence="3">Retrotransposon gag domain-containing protein</fullName>
    </recommendedName>
</protein>
<name>A0A3P6EJG4_BRAOL</name>
<gene>
    <name evidence="2" type="ORF">BOLC9T56732H</name>
</gene>
<accession>A0A3P6EJG4</accession>
<feature type="region of interest" description="Disordered" evidence="1">
    <location>
        <begin position="51"/>
        <end position="71"/>
    </location>
</feature>
<organism evidence="2">
    <name type="scientific">Brassica oleracea</name>
    <name type="common">Wild cabbage</name>
    <dbReference type="NCBI Taxonomy" id="3712"/>
    <lineage>
        <taxon>Eukaryota</taxon>
        <taxon>Viridiplantae</taxon>
        <taxon>Streptophyta</taxon>
        <taxon>Embryophyta</taxon>
        <taxon>Tracheophyta</taxon>
        <taxon>Spermatophyta</taxon>
        <taxon>Magnoliopsida</taxon>
        <taxon>eudicotyledons</taxon>
        <taxon>Gunneridae</taxon>
        <taxon>Pentapetalae</taxon>
        <taxon>rosids</taxon>
        <taxon>malvids</taxon>
        <taxon>Brassicales</taxon>
        <taxon>Brassicaceae</taxon>
        <taxon>Brassiceae</taxon>
        <taxon>Brassica</taxon>
    </lineage>
</organism>
<feature type="compositionally biased region" description="Polar residues" evidence="1">
    <location>
        <begin position="59"/>
        <end position="69"/>
    </location>
</feature>
<evidence type="ECO:0000313" key="2">
    <source>
        <dbReference type="EMBL" id="VDD31409.1"/>
    </source>
</evidence>
<sequence>MDTRKTTMMIEMNKQIEDLRPSQTQQTEVIQKELRGKIDELKAMMEKYFANTPPPTMQHEGSSGLTSAEKSNELDPLDRALGNELYDEHLSDLISLKQENDSIDIYLQKFDCAMTRLTLPPEHALSIFLTSMNQHLALHVRQFNVTIVTTAARIAKLHELSLHHTPTKPSLFFQPLPGEKFTASIQNSTRYKHTSNT</sequence>